<feature type="chain" id="PRO_5002163099" evidence="2">
    <location>
        <begin position="20"/>
        <end position="145"/>
    </location>
</feature>
<protein>
    <submittedName>
        <fullName evidence="3">Uncharacterized protein</fullName>
    </submittedName>
</protein>
<dbReference type="EMBL" id="JWZT01003741">
    <property type="protein sequence ID" value="KII65653.1"/>
    <property type="molecule type" value="Genomic_DNA"/>
</dbReference>
<organism evidence="3 4">
    <name type="scientific">Thelohanellus kitauei</name>
    <name type="common">Myxosporean</name>
    <dbReference type="NCBI Taxonomy" id="669202"/>
    <lineage>
        <taxon>Eukaryota</taxon>
        <taxon>Metazoa</taxon>
        <taxon>Cnidaria</taxon>
        <taxon>Myxozoa</taxon>
        <taxon>Myxosporea</taxon>
        <taxon>Bivalvulida</taxon>
        <taxon>Platysporina</taxon>
        <taxon>Myxobolidae</taxon>
        <taxon>Thelohanellus</taxon>
    </lineage>
</organism>
<keyword evidence="1" id="KW-1133">Transmembrane helix</keyword>
<evidence type="ECO:0000313" key="4">
    <source>
        <dbReference type="Proteomes" id="UP000031668"/>
    </source>
</evidence>
<keyword evidence="2" id="KW-0732">Signal</keyword>
<dbReference type="AlphaFoldDB" id="A0A0C2J997"/>
<evidence type="ECO:0000256" key="1">
    <source>
        <dbReference type="SAM" id="Phobius"/>
    </source>
</evidence>
<comment type="caution">
    <text evidence="3">The sequence shown here is derived from an EMBL/GenBank/DDBJ whole genome shotgun (WGS) entry which is preliminary data.</text>
</comment>
<feature type="transmembrane region" description="Helical" evidence="1">
    <location>
        <begin position="104"/>
        <end position="128"/>
    </location>
</feature>
<reference evidence="3 4" key="1">
    <citation type="journal article" date="2014" name="Genome Biol. Evol.">
        <title>The genome of the myxosporean Thelohanellus kitauei shows adaptations to nutrient acquisition within its fish host.</title>
        <authorList>
            <person name="Yang Y."/>
            <person name="Xiong J."/>
            <person name="Zhou Z."/>
            <person name="Huo F."/>
            <person name="Miao W."/>
            <person name="Ran C."/>
            <person name="Liu Y."/>
            <person name="Zhang J."/>
            <person name="Feng J."/>
            <person name="Wang M."/>
            <person name="Wang M."/>
            <person name="Wang L."/>
            <person name="Yao B."/>
        </authorList>
    </citation>
    <scope>NUCLEOTIDE SEQUENCE [LARGE SCALE GENOMIC DNA]</scope>
    <source>
        <strain evidence="3">Wuqing</strain>
    </source>
</reference>
<sequence>MWGVFAIELILCSGWMMSAVVHYKTSSTKIYTVMRDKITQSLYDKNEFSDVILKHYPKCNFVTFATQYLKNLPRYEGDRTFFTDQLKACIDHLRSRYIYGLRMAIISMSTQMIASIASIGCIASYKYYRKKYCLQISENKQETHE</sequence>
<evidence type="ECO:0000313" key="3">
    <source>
        <dbReference type="EMBL" id="KII65653.1"/>
    </source>
</evidence>
<dbReference type="Proteomes" id="UP000031668">
    <property type="component" value="Unassembled WGS sequence"/>
</dbReference>
<accession>A0A0C2J997</accession>
<keyword evidence="1" id="KW-0472">Membrane</keyword>
<feature type="signal peptide" evidence="2">
    <location>
        <begin position="1"/>
        <end position="19"/>
    </location>
</feature>
<gene>
    <name evidence="3" type="ORF">RF11_16061</name>
</gene>
<keyword evidence="1" id="KW-0812">Transmembrane</keyword>
<evidence type="ECO:0000256" key="2">
    <source>
        <dbReference type="SAM" id="SignalP"/>
    </source>
</evidence>
<proteinExistence type="predicted"/>
<name>A0A0C2J997_THEKT</name>
<keyword evidence="4" id="KW-1185">Reference proteome</keyword>